<reference evidence="6 9" key="2">
    <citation type="submission" date="2020-08" db="EMBL/GenBank/DDBJ databases">
        <title>Genome public.</title>
        <authorList>
            <person name="Liu C."/>
            <person name="Sun Q."/>
        </authorList>
    </citation>
    <scope>NUCLEOTIDE SEQUENCE [LARGE SCALE GENOMIC DNA]</scope>
    <source>
        <strain evidence="6 9">426_9</strain>
    </source>
</reference>
<dbReference type="Proteomes" id="UP000256321">
    <property type="component" value="Unassembled WGS sequence"/>
</dbReference>
<dbReference type="InterPro" id="IPR013783">
    <property type="entry name" value="Ig-like_fold"/>
</dbReference>
<proteinExistence type="predicted"/>
<evidence type="ECO:0000256" key="4">
    <source>
        <dbReference type="SAM" id="Phobius"/>
    </source>
</evidence>
<dbReference type="InterPro" id="IPR020449">
    <property type="entry name" value="Tscrpt_reg_AraC-type_HTH"/>
</dbReference>
<keyword evidence="3" id="KW-0804">Transcription</keyword>
<keyword evidence="4" id="KW-1133">Transmembrane helix</keyword>
<dbReference type="Gene3D" id="2.60.40.10">
    <property type="entry name" value="Immunoglobulins"/>
    <property type="match status" value="1"/>
</dbReference>
<keyword evidence="4" id="KW-0472">Membrane</keyword>
<protein>
    <submittedName>
        <fullName evidence="7">Helix-turn-helix domain-containing protein</fullName>
    </submittedName>
</protein>
<dbReference type="SMART" id="SM00342">
    <property type="entry name" value="HTH_ARAC"/>
    <property type="match status" value="1"/>
</dbReference>
<dbReference type="InterPro" id="IPR009057">
    <property type="entry name" value="Homeodomain-like_sf"/>
</dbReference>
<dbReference type="InterPro" id="IPR015943">
    <property type="entry name" value="WD40/YVTN_repeat-like_dom_sf"/>
</dbReference>
<evidence type="ECO:0000313" key="6">
    <source>
        <dbReference type="EMBL" id="MBC8603887.1"/>
    </source>
</evidence>
<dbReference type="Gene3D" id="1.10.10.60">
    <property type="entry name" value="Homeodomain-like"/>
    <property type="match status" value="1"/>
</dbReference>
<dbReference type="Pfam" id="PF07494">
    <property type="entry name" value="Reg_prop"/>
    <property type="match status" value="2"/>
</dbReference>
<dbReference type="EMBL" id="JACRTI010000094">
    <property type="protein sequence ID" value="MBC8603887.1"/>
    <property type="molecule type" value="Genomic_DNA"/>
</dbReference>
<evidence type="ECO:0000313" key="7">
    <source>
        <dbReference type="EMBL" id="RDU47372.1"/>
    </source>
</evidence>
<reference evidence="7 8" key="1">
    <citation type="submission" date="2018-07" db="EMBL/GenBank/DDBJ databases">
        <title>Parabacteroides acidifaciens nov. sp., isolated from human feces.</title>
        <authorList>
            <person name="Wang Y.J."/>
        </authorList>
    </citation>
    <scope>NUCLEOTIDE SEQUENCE [LARGE SCALE GENOMIC DNA]</scope>
    <source>
        <strain evidence="7 8">426-9</strain>
    </source>
</reference>
<dbReference type="Proteomes" id="UP000629596">
    <property type="component" value="Unassembled WGS sequence"/>
</dbReference>
<sequence>MFQLIRYALLKFSFSLCVYFKQISLKDGLSQSTVNCVLTDHQGVIWIGTNFGLNRFDRERIVSYFYDKDNPCSIPGNDILFLTEDRHSNIWIGTDKGLVRYDRREDKFIRIVFAGLPLHVFSSVVTDDEVLFFGAGTAFRYAYAGNRITVLPVDIPGRMTSAFTHACMYDEKKQIVLLACRRNGMWWYYPANGKLEQVPFMPGKEITSVCLASSGDIWLSVYADGVYCYTREGRERCHLHAGNLLNNDVVLDIKEKDGELWFATDGGGIYIYNAEKHSIRSIVHMPGDDNSLPVNSFGCLYSDQENNMWAGSIRGGLIGMKETYLHTYGDVPLNSTGGLSYKTVTGMYEDRDHILWFGTDGDGINRFDPQTGVFRHYPETFDRKVVSVIDYGEKELLLSVFSQGLYRFDKSSGRLREYTVADSERSRRIFRAGLSVHLSRLDKDRFFLYSDSVYLYDQPAGRLKAIRCEEEGLVCSSLQKVSGNDSVTYLRSLLQLLELDHRTHSLRAFFNPPDSLGQMGAVCPDKTGCFWIGTTTGLFRYDPATRRIVSIEENRFAGTSSLGFDLQGRLWIGTHNGLYAYIPGEKKTVVFGESDGVYANEYLFKPPLLTTSGDMYMAGVNGLVYIRDNVPFPEDADPSISLLDVGLDGISVGAAVIGNNNRLSIPWNYTSLNAHIIVRENDLMRKKLFRYYVRGDQEEMIERSSRAISFHALSVGEYHIWVSCSKRNGDWSTPVELLSITVTPPWWKTTGFFALLLLVILGGSVWTAWSVVKKKELKMALTIQEHERKTYEDKLHFLINLSPADELFMQKLNDLISRNLTNPDLDVQFVATQMAMSRASLYNKLKQLADISIGDYINKFKMEEAVRLLADKGLSIQEVSEKAGFSHQRYFSTVFKQMYGVTPSQYRQDL</sequence>
<evidence type="ECO:0000256" key="2">
    <source>
        <dbReference type="ARBA" id="ARBA00023125"/>
    </source>
</evidence>
<organism evidence="7 8">
    <name type="scientific">Parabacteroides acidifaciens</name>
    <dbReference type="NCBI Taxonomy" id="2290935"/>
    <lineage>
        <taxon>Bacteria</taxon>
        <taxon>Pseudomonadati</taxon>
        <taxon>Bacteroidota</taxon>
        <taxon>Bacteroidia</taxon>
        <taxon>Bacteroidales</taxon>
        <taxon>Tannerellaceae</taxon>
        <taxon>Parabacteroides</taxon>
    </lineage>
</organism>
<feature type="domain" description="HTH araC/xylS-type" evidence="5">
    <location>
        <begin position="810"/>
        <end position="909"/>
    </location>
</feature>
<dbReference type="PRINTS" id="PR00032">
    <property type="entry name" value="HTHARAC"/>
</dbReference>
<evidence type="ECO:0000256" key="3">
    <source>
        <dbReference type="ARBA" id="ARBA00023163"/>
    </source>
</evidence>
<keyword evidence="9" id="KW-1185">Reference proteome</keyword>
<dbReference type="PROSITE" id="PS00041">
    <property type="entry name" value="HTH_ARAC_FAMILY_1"/>
    <property type="match status" value="1"/>
</dbReference>
<name>A0A3D8H9Q4_9BACT</name>
<dbReference type="FunFam" id="2.130.10.10:FF:000891">
    <property type="entry name" value="Two-component system sensor histidine kinase/response regulator, hybrid (One-component system)"/>
    <property type="match status" value="1"/>
</dbReference>
<evidence type="ECO:0000259" key="5">
    <source>
        <dbReference type="PROSITE" id="PS01124"/>
    </source>
</evidence>
<gene>
    <name evidence="7" type="ORF">DWU89_19970</name>
    <name evidence="6" type="ORF">H8784_19460</name>
</gene>
<dbReference type="InterPro" id="IPR018062">
    <property type="entry name" value="HTH_AraC-typ_CS"/>
</dbReference>
<dbReference type="SUPFAM" id="SSF101898">
    <property type="entry name" value="NHL repeat"/>
    <property type="match status" value="1"/>
</dbReference>
<dbReference type="SUPFAM" id="SSF63829">
    <property type="entry name" value="Calcium-dependent phosphotriesterase"/>
    <property type="match status" value="2"/>
</dbReference>
<dbReference type="SUPFAM" id="SSF46689">
    <property type="entry name" value="Homeodomain-like"/>
    <property type="match status" value="1"/>
</dbReference>
<dbReference type="Pfam" id="PF12833">
    <property type="entry name" value="HTH_18"/>
    <property type="match status" value="1"/>
</dbReference>
<dbReference type="InterPro" id="IPR011110">
    <property type="entry name" value="Reg_prop"/>
</dbReference>
<keyword evidence="2" id="KW-0238">DNA-binding</keyword>
<feature type="transmembrane region" description="Helical" evidence="4">
    <location>
        <begin position="752"/>
        <end position="772"/>
    </location>
</feature>
<evidence type="ECO:0000313" key="8">
    <source>
        <dbReference type="Proteomes" id="UP000256321"/>
    </source>
</evidence>
<dbReference type="PANTHER" id="PTHR43280">
    <property type="entry name" value="ARAC-FAMILY TRANSCRIPTIONAL REGULATOR"/>
    <property type="match status" value="1"/>
</dbReference>
<accession>A0A3D8H9Q4</accession>
<evidence type="ECO:0000256" key="1">
    <source>
        <dbReference type="ARBA" id="ARBA00023015"/>
    </source>
</evidence>
<keyword evidence="4" id="KW-0812">Transmembrane</keyword>
<dbReference type="EMBL" id="QREV01000094">
    <property type="protein sequence ID" value="RDU47372.1"/>
    <property type="molecule type" value="Genomic_DNA"/>
</dbReference>
<dbReference type="PANTHER" id="PTHR43280:SF2">
    <property type="entry name" value="HTH-TYPE TRANSCRIPTIONAL REGULATOR EXSA"/>
    <property type="match status" value="1"/>
</dbReference>
<dbReference type="Gene3D" id="2.130.10.10">
    <property type="entry name" value="YVTN repeat-like/Quinoprotein amine dehydrogenase"/>
    <property type="match status" value="2"/>
</dbReference>
<dbReference type="InterPro" id="IPR018060">
    <property type="entry name" value="HTH_AraC"/>
</dbReference>
<dbReference type="AlphaFoldDB" id="A0A3D8H9Q4"/>
<dbReference type="PROSITE" id="PS01124">
    <property type="entry name" value="HTH_ARAC_FAMILY_2"/>
    <property type="match status" value="1"/>
</dbReference>
<keyword evidence="1" id="KW-0805">Transcription regulation</keyword>
<evidence type="ECO:0000313" key="9">
    <source>
        <dbReference type="Proteomes" id="UP000629596"/>
    </source>
</evidence>
<dbReference type="GO" id="GO:0043565">
    <property type="term" value="F:sequence-specific DNA binding"/>
    <property type="evidence" value="ECO:0007669"/>
    <property type="project" value="InterPro"/>
</dbReference>
<comment type="caution">
    <text evidence="7">The sequence shown here is derived from an EMBL/GenBank/DDBJ whole genome shotgun (WGS) entry which is preliminary data.</text>
</comment>
<dbReference type="GO" id="GO:0003700">
    <property type="term" value="F:DNA-binding transcription factor activity"/>
    <property type="evidence" value="ECO:0007669"/>
    <property type="project" value="InterPro"/>
</dbReference>